<feature type="domain" description="DUF4143" evidence="2">
    <location>
        <begin position="185"/>
        <end position="341"/>
    </location>
</feature>
<evidence type="ECO:0000259" key="2">
    <source>
        <dbReference type="Pfam" id="PF13635"/>
    </source>
</evidence>
<dbReference type="Proteomes" id="UP000295668">
    <property type="component" value="Unassembled WGS sequence"/>
</dbReference>
<keyword evidence="4" id="KW-1185">Reference proteome</keyword>
<dbReference type="InterPro" id="IPR027417">
    <property type="entry name" value="P-loop_NTPase"/>
</dbReference>
<dbReference type="SUPFAM" id="SSF52540">
    <property type="entry name" value="P-loop containing nucleoside triphosphate hydrolases"/>
    <property type="match status" value="1"/>
</dbReference>
<dbReference type="Gene3D" id="3.40.50.300">
    <property type="entry name" value="P-loop containing nucleotide triphosphate hydrolases"/>
    <property type="match status" value="1"/>
</dbReference>
<evidence type="ECO:0000259" key="1">
    <source>
        <dbReference type="Pfam" id="PF13173"/>
    </source>
</evidence>
<keyword evidence="3" id="KW-0547">Nucleotide-binding</keyword>
<dbReference type="Pfam" id="PF13635">
    <property type="entry name" value="DUF4143"/>
    <property type="match status" value="1"/>
</dbReference>
<dbReference type="PANTHER" id="PTHR43566">
    <property type="entry name" value="CONSERVED PROTEIN"/>
    <property type="match status" value="1"/>
</dbReference>
<feature type="domain" description="AAA" evidence="1">
    <location>
        <begin position="18"/>
        <end position="139"/>
    </location>
</feature>
<evidence type="ECO:0000313" key="3">
    <source>
        <dbReference type="EMBL" id="TDG36137.1"/>
    </source>
</evidence>
<name>A0A4R5MKA1_9SPHI</name>
<sequence>MISRAISSSVQKHLKDAKAIILLGPRQVGKSTLLQQLSNKFAQPIIWWNGDDADIRSILSNTTSTSLRSLLGKAKTLIIDEAQRIDNIGLAIKLIIDQLKDVKVIATGSSAFELANHINEPLTGRKWEYQLFPFSFGEMVEEHGVINEKRLLNHRLVYGYYPEIVNNPGEEEIRLKQLSDSYLYKDILTWEKIQKPEKMEKLIQALAFQVGNEVSYSELGQITGLDNQTTERYIGLLEKAFIVFRLGALSRNLRNELKKSRKIYFYDNGIRNAVINQFSPATLRQDIGALWENFVISERVKFLAYSEINCNQYFWRTHAQQEIDYIEERNGLMKAYEIKWNSKSTAKFPKSFLEAYKNVETKIITPENITQFLL</sequence>
<accession>A0A4R5MKA1</accession>
<dbReference type="PANTHER" id="PTHR43566:SF1">
    <property type="entry name" value="AAA+ ATPASE DOMAIN-CONTAINING PROTEIN"/>
    <property type="match status" value="1"/>
</dbReference>
<dbReference type="OrthoDB" id="9778168at2"/>
<dbReference type="GO" id="GO:0005524">
    <property type="term" value="F:ATP binding"/>
    <property type="evidence" value="ECO:0007669"/>
    <property type="project" value="UniProtKB-KW"/>
</dbReference>
<comment type="caution">
    <text evidence="3">The sequence shown here is derived from an EMBL/GenBank/DDBJ whole genome shotgun (WGS) entry which is preliminary data.</text>
</comment>
<dbReference type="AlphaFoldDB" id="A0A4R5MKA1"/>
<proteinExistence type="predicted"/>
<dbReference type="InterPro" id="IPR041682">
    <property type="entry name" value="AAA_14"/>
</dbReference>
<dbReference type="Pfam" id="PF13173">
    <property type="entry name" value="AAA_14"/>
    <property type="match status" value="1"/>
</dbReference>
<keyword evidence="3" id="KW-0067">ATP-binding</keyword>
<protein>
    <submittedName>
        <fullName evidence="3">ATP-binding protein</fullName>
    </submittedName>
</protein>
<dbReference type="EMBL" id="SJCY01000006">
    <property type="protein sequence ID" value="TDG36137.1"/>
    <property type="molecule type" value="Genomic_DNA"/>
</dbReference>
<organism evidence="3 4">
    <name type="scientific">Pedobacter changchengzhani</name>
    <dbReference type="NCBI Taxonomy" id="2529274"/>
    <lineage>
        <taxon>Bacteria</taxon>
        <taxon>Pseudomonadati</taxon>
        <taxon>Bacteroidota</taxon>
        <taxon>Sphingobacteriia</taxon>
        <taxon>Sphingobacteriales</taxon>
        <taxon>Sphingobacteriaceae</taxon>
        <taxon>Pedobacter</taxon>
    </lineage>
</organism>
<reference evidence="3 4" key="1">
    <citation type="submission" date="2019-02" db="EMBL/GenBank/DDBJ databases">
        <title>Pedobacter sp. nov., a novel speices isolated from soil of pinguins habitat in Antarcitica.</title>
        <authorList>
            <person name="He R.-H."/>
        </authorList>
    </citation>
    <scope>NUCLEOTIDE SEQUENCE [LARGE SCALE GENOMIC DNA]</scope>
    <source>
        <strain evidence="3 4">E01020</strain>
    </source>
</reference>
<evidence type="ECO:0000313" key="4">
    <source>
        <dbReference type="Proteomes" id="UP000295668"/>
    </source>
</evidence>
<dbReference type="InterPro" id="IPR025420">
    <property type="entry name" value="DUF4143"/>
</dbReference>
<gene>
    <name evidence="3" type="ORF">EZJ43_09885</name>
</gene>